<evidence type="ECO:0000313" key="14">
    <source>
        <dbReference type="EnsemblPlants" id="Pp3c18_21700V3.1"/>
    </source>
</evidence>
<reference evidence="13 15" key="1">
    <citation type="journal article" date="2008" name="Science">
        <title>The Physcomitrella genome reveals evolutionary insights into the conquest of land by plants.</title>
        <authorList>
            <person name="Rensing S."/>
            <person name="Lang D."/>
            <person name="Zimmer A."/>
            <person name="Terry A."/>
            <person name="Salamov A."/>
            <person name="Shapiro H."/>
            <person name="Nishiyama T."/>
            <person name="Perroud P.-F."/>
            <person name="Lindquist E."/>
            <person name="Kamisugi Y."/>
            <person name="Tanahashi T."/>
            <person name="Sakakibara K."/>
            <person name="Fujita T."/>
            <person name="Oishi K."/>
            <person name="Shin-I T."/>
            <person name="Kuroki Y."/>
            <person name="Toyoda A."/>
            <person name="Suzuki Y."/>
            <person name="Hashimoto A."/>
            <person name="Yamaguchi K."/>
            <person name="Sugano A."/>
            <person name="Kohara Y."/>
            <person name="Fujiyama A."/>
            <person name="Anterola A."/>
            <person name="Aoki S."/>
            <person name="Ashton N."/>
            <person name="Barbazuk W.B."/>
            <person name="Barker E."/>
            <person name="Bennetzen J."/>
            <person name="Bezanilla M."/>
            <person name="Blankenship R."/>
            <person name="Cho S.H."/>
            <person name="Dutcher S."/>
            <person name="Estelle M."/>
            <person name="Fawcett J.A."/>
            <person name="Gundlach H."/>
            <person name="Hanada K."/>
            <person name="Heyl A."/>
            <person name="Hicks K.A."/>
            <person name="Hugh J."/>
            <person name="Lohr M."/>
            <person name="Mayer K."/>
            <person name="Melkozernov A."/>
            <person name="Murata T."/>
            <person name="Nelson D."/>
            <person name="Pils B."/>
            <person name="Prigge M."/>
            <person name="Reiss B."/>
            <person name="Renner T."/>
            <person name="Rombauts S."/>
            <person name="Rushton P."/>
            <person name="Sanderfoot A."/>
            <person name="Schween G."/>
            <person name="Shiu S.-H."/>
            <person name="Stueber K."/>
            <person name="Theodoulou F.L."/>
            <person name="Tu H."/>
            <person name="Van de Peer Y."/>
            <person name="Verrier P.J."/>
            <person name="Waters E."/>
            <person name="Wood A."/>
            <person name="Yang L."/>
            <person name="Cove D."/>
            <person name="Cuming A."/>
            <person name="Hasebe M."/>
            <person name="Lucas S."/>
            <person name="Mishler D.B."/>
            <person name="Reski R."/>
            <person name="Grigoriev I."/>
            <person name="Quatrano R.S."/>
            <person name="Boore J.L."/>
        </authorList>
    </citation>
    <scope>NUCLEOTIDE SEQUENCE [LARGE SCALE GENOMIC DNA]</scope>
    <source>
        <strain evidence="14 15">cv. Gransden 2004</strain>
    </source>
</reference>
<dbReference type="EnsemblPlants" id="Pp3c18_21700V3.8">
    <property type="protein sequence ID" value="Pp3c18_21700V3.8"/>
    <property type="gene ID" value="Pp3c18_21700"/>
</dbReference>
<dbReference type="Gramene" id="Pp3c18_21700V3.7">
    <property type="protein sequence ID" value="Pp3c18_21700V3.7"/>
    <property type="gene ID" value="Pp3c18_21700"/>
</dbReference>
<dbReference type="InterPro" id="IPR013010">
    <property type="entry name" value="Znf_SIAH"/>
</dbReference>
<dbReference type="Gramene" id="Pp3c18_21700V3.6">
    <property type="protein sequence ID" value="Pp3c18_21700V3.6"/>
    <property type="gene ID" value="Pp3c18_21700"/>
</dbReference>
<keyword evidence="8" id="KW-0833">Ubl conjugation pathway</keyword>
<name>A0A2K1J1Z5_PHYPA</name>
<evidence type="ECO:0000259" key="11">
    <source>
        <dbReference type="PROSITE" id="PS50089"/>
    </source>
</evidence>
<dbReference type="RefSeq" id="XP_073396878.1">
    <property type="nucleotide sequence ID" value="XM_073540777.1"/>
</dbReference>
<dbReference type="EnsemblPlants" id="Pp3c18_21700V3.9">
    <property type="protein sequence ID" value="Pp3c18_21700V3.9"/>
    <property type="gene ID" value="Pp3c18_21700"/>
</dbReference>
<dbReference type="InterPro" id="IPR049548">
    <property type="entry name" value="Sina-like_RING"/>
</dbReference>
<evidence type="ECO:0000256" key="3">
    <source>
        <dbReference type="ARBA" id="ARBA00009119"/>
    </source>
</evidence>
<dbReference type="Gramene" id="Pp3c18_21700V3.8">
    <property type="protein sequence ID" value="Pp3c18_21700V3.8"/>
    <property type="gene ID" value="Pp3c18_21700"/>
</dbReference>
<dbReference type="Pfam" id="PF21361">
    <property type="entry name" value="Sina_ZnF"/>
    <property type="match status" value="1"/>
</dbReference>
<dbReference type="EC" id="2.3.2.27" evidence="4"/>
<dbReference type="EnsemblPlants" id="Pp3c18_21700V3.7">
    <property type="protein sequence ID" value="Pp3c18_21700V3.7"/>
    <property type="gene ID" value="Pp3c18_21700"/>
</dbReference>
<evidence type="ECO:0000313" key="15">
    <source>
        <dbReference type="Proteomes" id="UP000006727"/>
    </source>
</evidence>
<keyword evidence="6" id="KW-0479">Metal-binding</keyword>
<keyword evidence="5" id="KW-0808">Transferase</keyword>
<dbReference type="Gramene" id="Pp3c18_21700V3.1">
    <property type="protein sequence ID" value="Pp3c18_21700V3.1"/>
    <property type="gene ID" value="Pp3c18_21700"/>
</dbReference>
<dbReference type="PANTHER" id="PTHR10315:SF83">
    <property type="entry name" value="RING-TYPE E3 UBIQUITIN TRANSFERASE"/>
    <property type="match status" value="1"/>
</dbReference>
<dbReference type="Gramene" id="Pp3c18_21700V3.9">
    <property type="protein sequence ID" value="Pp3c18_21700V3.9"/>
    <property type="gene ID" value="Pp3c18_21700"/>
</dbReference>
<dbReference type="AlphaFoldDB" id="A0A2K1J1Z5"/>
<protein>
    <recommendedName>
        <fullName evidence="4">RING-type E3 ubiquitin transferase</fullName>
        <ecNumber evidence="4">2.3.2.27</ecNumber>
    </recommendedName>
</protein>
<dbReference type="Proteomes" id="UP000006727">
    <property type="component" value="Chromosome 18"/>
</dbReference>
<dbReference type="CDD" id="cd16571">
    <property type="entry name" value="RING-HC_SIAHs"/>
    <property type="match status" value="1"/>
</dbReference>
<dbReference type="PANTHER" id="PTHR10315">
    <property type="entry name" value="E3 UBIQUITIN PROTEIN LIGASE SIAH"/>
    <property type="match status" value="1"/>
</dbReference>
<dbReference type="EMBL" id="ABEU02000018">
    <property type="protein sequence ID" value="PNR35537.1"/>
    <property type="molecule type" value="Genomic_DNA"/>
</dbReference>
<accession>A0A2K1J1Z5</accession>
<dbReference type="SUPFAM" id="SSF57850">
    <property type="entry name" value="RING/U-box"/>
    <property type="match status" value="1"/>
</dbReference>
<keyword evidence="9" id="KW-0862">Zinc</keyword>
<evidence type="ECO:0000256" key="6">
    <source>
        <dbReference type="ARBA" id="ARBA00022723"/>
    </source>
</evidence>
<keyword evidence="15" id="KW-1185">Reference proteome</keyword>
<feature type="domain" description="SIAH-type" evidence="12">
    <location>
        <begin position="107"/>
        <end position="165"/>
    </location>
</feature>
<evidence type="ECO:0000256" key="10">
    <source>
        <dbReference type="PROSITE-ProRule" id="PRU00455"/>
    </source>
</evidence>
<dbReference type="Gramene" id="Pp3c18_21700V3.3">
    <property type="protein sequence ID" value="Pp3c18_21700V3.3"/>
    <property type="gene ID" value="Pp3c18_21700"/>
</dbReference>
<evidence type="ECO:0000256" key="7">
    <source>
        <dbReference type="ARBA" id="ARBA00022771"/>
    </source>
</evidence>
<dbReference type="Gramene" id="Pp3c18_21700V3.2">
    <property type="protein sequence ID" value="Pp3c18_21700V3.2"/>
    <property type="gene ID" value="Pp3c18_21700"/>
</dbReference>
<dbReference type="RefSeq" id="XP_073396876.1">
    <property type="nucleotide sequence ID" value="XM_073540775.1"/>
</dbReference>
<dbReference type="InterPro" id="IPR052088">
    <property type="entry name" value="E3_ubiquitin-ligase_SINA"/>
</dbReference>
<sequence length="303" mass="33906">MRYGGVEGVKRRRLVVEESSTSTVSNSSNVIETVSEREAPAGETSVFDLDLLDCTICTEPLAAPIYQCENGHVACASCSKLTKNVCPSCKQPTGSIRCLALEKLIESLKVKCKYYSLGCSEMVKFSDKCYHERICSWEPLACPFPECSFQGQYNFFQEHVKLRHGDNWAPLVPETDVSFFMKPTDRYYMLFDKGIYFMVHRRKSSLGDMCYLSLPKVLSACYGTGTSFHYKMEIKTVSNVDGATLSSFKVDAHCCNEDSKASSIPKDGFLIVPEDRSVEVSVLFLPPRLSPKFGNSSLRWGDP</sequence>
<evidence type="ECO:0000259" key="12">
    <source>
        <dbReference type="PROSITE" id="PS51081"/>
    </source>
</evidence>
<reference evidence="13 15" key="2">
    <citation type="journal article" date="2018" name="Plant J.">
        <title>The Physcomitrella patens chromosome-scale assembly reveals moss genome structure and evolution.</title>
        <authorList>
            <person name="Lang D."/>
            <person name="Ullrich K.K."/>
            <person name="Murat F."/>
            <person name="Fuchs J."/>
            <person name="Jenkins J."/>
            <person name="Haas F.B."/>
            <person name="Piednoel M."/>
            <person name="Gundlach H."/>
            <person name="Van Bel M."/>
            <person name="Meyberg R."/>
            <person name="Vives C."/>
            <person name="Morata J."/>
            <person name="Symeonidi A."/>
            <person name="Hiss M."/>
            <person name="Muchero W."/>
            <person name="Kamisugi Y."/>
            <person name="Saleh O."/>
            <person name="Blanc G."/>
            <person name="Decker E.L."/>
            <person name="van Gessel N."/>
            <person name="Grimwood J."/>
            <person name="Hayes R.D."/>
            <person name="Graham S.W."/>
            <person name="Gunter L.E."/>
            <person name="McDaniel S.F."/>
            <person name="Hoernstein S.N.W."/>
            <person name="Larsson A."/>
            <person name="Li F.W."/>
            <person name="Perroud P.F."/>
            <person name="Phillips J."/>
            <person name="Ranjan P."/>
            <person name="Rokshar D.S."/>
            <person name="Rothfels C.J."/>
            <person name="Schneider L."/>
            <person name="Shu S."/>
            <person name="Stevenson D.W."/>
            <person name="Thummler F."/>
            <person name="Tillich M."/>
            <person name="Villarreal Aguilar J.C."/>
            <person name="Widiez T."/>
            <person name="Wong G.K."/>
            <person name="Wymore A."/>
            <person name="Zhang Y."/>
            <person name="Zimmer A.D."/>
            <person name="Quatrano R.S."/>
            <person name="Mayer K.F.X."/>
            <person name="Goodstein D."/>
            <person name="Casacuberta J.M."/>
            <person name="Vandepoele K."/>
            <person name="Reski R."/>
            <person name="Cuming A.C."/>
            <person name="Tuskan G.A."/>
            <person name="Maumus F."/>
            <person name="Salse J."/>
            <person name="Schmutz J."/>
            <person name="Rensing S.A."/>
        </authorList>
    </citation>
    <scope>NUCLEOTIDE SEQUENCE [LARGE SCALE GENOMIC DNA]</scope>
    <source>
        <strain evidence="14 15">cv. Gransden 2004</strain>
    </source>
</reference>
<dbReference type="GO" id="GO:0005737">
    <property type="term" value="C:cytoplasm"/>
    <property type="evidence" value="ECO:0000318"/>
    <property type="project" value="GO_Central"/>
</dbReference>
<dbReference type="RefSeq" id="XP_073396877.1">
    <property type="nucleotide sequence ID" value="XM_073540776.1"/>
</dbReference>
<gene>
    <name evidence="14" type="primary">LOC112295057</name>
    <name evidence="13" type="ORF">PHYPA_023437</name>
</gene>
<dbReference type="InterPro" id="IPR013083">
    <property type="entry name" value="Znf_RING/FYVE/PHD"/>
</dbReference>
<dbReference type="PROSITE" id="PS50089">
    <property type="entry name" value="ZF_RING_2"/>
    <property type="match status" value="1"/>
</dbReference>
<reference evidence="14" key="3">
    <citation type="submission" date="2020-12" db="UniProtKB">
        <authorList>
            <consortium name="EnsemblPlants"/>
        </authorList>
    </citation>
    <scope>IDENTIFICATION</scope>
</reference>
<dbReference type="EnsemblPlants" id="Pp3c18_21700V3.2">
    <property type="protein sequence ID" value="Pp3c18_21700V3.2"/>
    <property type="gene ID" value="Pp3c18_21700"/>
</dbReference>
<dbReference type="OrthoDB" id="4788989at2759"/>
<dbReference type="STRING" id="3218.A0A2K1J1Z5"/>
<evidence type="ECO:0000256" key="4">
    <source>
        <dbReference type="ARBA" id="ARBA00012483"/>
    </source>
</evidence>
<dbReference type="RefSeq" id="XP_024401956.1">
    <property type="nucleotide sequence ID" value="XM_024546188.2"/>
</dbReference>
<dbReference type="Gene3D" id="3.30.40.10">
    <property type="entry name" value="Zinc/RING finger domain, C3HC4 (zinc finger)"/>
    <property type="match status" value="1"/>
</dbReference>
<dbReference type="UniPathway" id="UPA00143"/>
<dbReference type="EnsemblPlants" id="Pp3c18_21700V3.5">
    <property type="protein sequence ID" value="Pp3c18_21700V3.5"/>
    <property type="gene ID" value="Pp3c18_21700"/>
</dbReference>
<feature type="domain" description="RING-type" evidence="11">
    <location>
        <begin position="54"/>
        <end position="90"/>
    </location>
</feature>
<dbReference type="GO" id="GO:0061630">
    <property type="term" value="F:ubiquitin protein ligase activity"/>
    <property type="evidence" value="ECO:0000318"/>
    <property type="project" value="GO_Central"/>
</dbReference>
<dbReference type="GO" id="GO:0008270">
    <property type="term" value="F:zinc ion binding"/>
    <property type="evidence" value="ECO:0007669"/>
    <property type="project" value="UniProtKB-KW"/>
</dbReference>
<proteinExistence type="inferred from homology"/>
<dbReference type="SUPFAM" id="SSF49599">
    <property type="entry name" value="TRAF domain-like"/>
    <property type="match status" value="1"/>
</dbReference>
<comment type="similarity">
    <text evidence="3">Belongs to the SINA (Seven in absentia) family.</text>
</comment>
<evidence type="ECO:0000256" key="9">
    <source>
        <dbReference type="ARBA" id="ARBA00022833"/>
    </source>
</evidence>
<dbReference type="InterPro" id="IPR001841">
    <property type="entry name" value="Znf_RING"/>
</dbReference>
<organism evidence="13">
    <name type="scientific">Physcomitrium patens</name>
    <name type="common">Spreading-leaved earth moss</name>
    <name type="synonym">Physcomitrella patens</name>
    <dbReference type="NCBI Taxonomy" id="3218"/>
    <lineage>
        <taxon>Eukaryota</taxon>
        <taxon>Viridiplantae</taxon>
        <taxon>Streptophyta</taxon>
        <taxon>Embryophyta</taxon>
        <taxon>Bryophyta</taxon>
        <taxon>Bryophytina</taxon>
        <taxon>Bryopsida</taxon>
        <taxon>Funariidae</taxon>
        <taxon>Funariales</taxon>
        <taxon>Funariaceae</taxon>
        <taxon>Physcomitrium</taxon>
    </lineage>
</organism>
<dbReference type="FunFam" id="3.30.40.10:FF:000041">
    <property type="entry name" value="E3 ubiquitin-protein ligase SINAT3"/>
    <property type="match status" value="1"/>
</dbReference>
<dbReference type="PROSITE" id="PS51081">
    <property type="entry name" value="ZF_SIAH"/>
    <property type="match status" value="1"/>
</dbReference>
<evidence type="ECO:0000313" key="13">
    <source>
        <dbReference type="EMBL" id="PNR35537.1"/>
    </source>
</evidence>
<dbReference type="EnsemblPlants" id="Pp3c18_21700V3.3">
    <property type="protein sequence ID" value="Pp3c18_21700V3.3"/>
    <property type="gene ID" value="Pp3c18_21700"/>
</dbReference>
<evidence type="ECO:0000256" key="5">
    <source>
        <dbReference type="ARBA" id="ARBA00022679"/>
    </source>
</evidence>
<keyword evidence="7 10" id="KW-0863">Zinc-finger</keyword>
<dbReference type="RefSeq" id="XP_073396875.1">
    <property type="nucleotide sequence ID" value="XM_073540774.1"/>
</dbReference>
<evidence type="ECO:0000256" key="8">
    <source>
        <dbReference type="ARBA" id="ARBA00022786"/>
    </source>
</evidence>
<dbReference type="GeneID" id="112295057"/>
<dbReference type="EnsemblPlants" id="Pp3c18_21700V3.6">
    <property type="protein sequence ID" value="Pp3c18_21700V3.6"/>
    <property type="gene ID" value="Pp3c18_21700"/>
</dbReference>
<comment type="pathway">
    <text evidence="2">Protein modification; protein ubiquitination.</text>
</comment>
<evidence type="ECO:0000256" key="2">
    <source>
        <dbReference type="ARBA" id="ARBA00004906"/>
    </source>
</evidence>
<dbReference type="Gramene" id="Pp3c18_21700V3.5">
    <property type="protein sequence ID" value="Pp3c18_21700V3.5"/>
    <property type="gene ID" value="Pp3c18_21700"/>
</dbReference>
<dbReference type="Pfam" id="PF21362">
    <property type="entry name" value="Sina_RING"/>
    <property type="match status" value="1"/>
</dbReference>
<dbReference type="EnsemblPlants" id="Pp3c18_21700V3.4">
    <property type="protein sequence ID" value="Pp3c18_21700V3.4"/>
    <property type="gene ID" value="Pp3c18_21700"/>
</dbReference>
<dbReference type="Gramene" id="Pp3c18_21700V3.4">
    <property type="protein sequence ID" value="Pp3c18_21700V3.4"/>
    <property type="gene ID" value="Pp3c18_21700"/>
</dbReference>
<dbReference type="EnsemblPlants" id="Pp3c18_21700V3.1">
    <property type="protein sequence ID" value="Pp3c18_21700V3.1"/>
    <property type="gene ID" value="Pp3c18_21700"/>
</dbReference>
<dbReference type="PaxDb" id="3218-PP1S33_60V6.1"/>
<comment type="catalytic activity">
    <reaction evidence="1">
        <text>S-ubiquitinyl-[E2 ubiquitin-conjugating enzyme]-L-cysteine + [acceptor protein]-L-lysine = [E2 ubiquitin-conjugating enzyme]-L-cysteine + N(6)-ubiquitinyl-[acceptor protein]-L-lysine.</text>
        <dbReference type="EC" id="2.3.2.27"/>
    </reaction>
</comment>
<dbReference type="RefSeq" id="XP_024401961.1">
    <property type="nucleotide sequence ID" value="XM_024546193.2"/>
</dbReference>
<evidence type="ECO:0000256" key="1">
    <source>
        <dbReference type="ARBA" id="ARBA00000900"/>
    </source>
</evidence>
<dbReference type="GO" id="GO:0016567">
    <property type="term" value="P:protein ubiquitination"/>
    <property type="evidence" value="ECO:0007669"/>
    <property type="project" value="UniProtKB-UniPathway"/>
</dbReference>